<feature type="transmembrane region" description="Helical" evidence="6">
    <location>
        <begin position="265"/>
        <end position="283"/>
    </location>
</feature>
<evidence type="ECO:0000256" key="1">
    <source>
        <dbReference type="ARBA" id="ARBA00004651"/>
    </source>
</evidence>
<keyword evidence="2" id="KW-1003">Cell membrane</keyword>
<gene>
    <name evidence="7" type="ORF">SAMN00017477_1937</name>
</gene>
<dbReference type="PANTHER" id="PTHR42770:SF7">
    <property type="entry name" value="MEMBRANE PROTEIN"/>
    <property type="match status" value="1"/>
</dbReference>
<dbReference type="Proteomes" id="UP000192368">
    <property type="component" value="Unassembled WGS sequence"/>
</dbReference>
<feature type="transmembrane region" description="Helical" evidence="6">
    <location>
        <begin position="43"/>
        <end position="64"/>
    </location>
</feature>
<dbReference type="InterPro" id="IPR050367">
    <property type="entry name" value="APC_superfamily"/>
</dbReference>
<feature type="transmembrane region" description="Helical" evidence="6">
    <location>
        <begin position="12"/>
        <end position="37"/>
    </location>
</feature>
<dbReference type="STRING" id="573058.SAMN00017477_1937"/>
<evidence type="ECO:0000313" key="8">
    <source>
        <dbReference type="Proteomes" id="UP000192368"/>
    </source>
</evidence>
<feature type="transmembrane region" description="Helical" evidence="6">
    <location>
        <begin position="85"/>
        <end position="105"/>
    </location>
</feature>
<dbReference type="GO" id="GO:0022857">
    <property type="term" value="F:transmembrane transporter activity"/>
    <property type="evidence" value="ECO:0007669"/>
    <property type="project" value="InterPro"/>
</dbReference>
<dbReference type="RefSeq" id="WP_084231457.1">
    <property type="nucleotide sequence ID" value="NZ_FWWR01000015.1"/>
</dbReference>
<dbReference type="AlphaFoldDB" id="A0A1W1VHG5"/>
<feature type="transmembrane region" description="Helical" evidence="6">
    <location>
        <begin position="318"/>
        <end position="334"/>
    </location>
</feature>
<feature type="transmembrane region" description="Helical" evidence="6">
    <location>
        <begin position="185"/>
        <end position="207"/>
    </location>
</feature>
<feature type="transmembrane region" description="Helical" evidence="6">
    <location>
        <begin position="145"/>
        <end position="165"/>
    </location>
</feature>
<evidence type="ECO:0000313" key="7">
    <source>
        <dbReference type="EMBL" id="SMB92394.1"/>
    </source>
</evidence>
<feature type="transmembrane region" description="Helical" evidence="6">
    <location>
        <begin position="111"/>
        <end position="133"/>
    </location>
</feature>
<keyword evidence="8" id="KW-1185">Reference proteome</keyword>
<evidence type="ECO:0000256" key="2">
    <source>
        <dbReference type="ARBA" id="ARBA00022475"/>
    </source>
</evidence>
<evidence type="ECO:0000256" key="5">
    <source>
        <dbReference type="ARBA" id="ARBA00023136"/>
    </source>
</evidence>
<dbReference type="InterPro" id="IPR002293">
    <property type="entry name" value="AA/rel_permease1"/>
</dbReference>
<feature type="transmembrane region" description="Helical" evidence="6">
    <location>
        <begin position="407"/>
        <end position="424"/>
    </location>
</feature>
<organism evidence="7 8">
    <name type="scientific">Peptoniphilus asaccharolyticus DSM 20463</name>
    <dbReference type="NCBI Taxonomy" id="573058"/>
    <lineage>
        <taxon>Bacteria</taxon>
        <taxon>Bacillati</taxon>
        <taxon>Bacillota</taxon>
        <taxon>Tissierellia</taxon>
        <taxon>Tissierellales</taxon>
        <taxon>Peptoniphilaceae</taxon>
        <taxon>Peptoniphilus</taxon>
    </lineage>
</organism>
<dbReference type="EMBL" id="FWWR01000015">
    <property type="protein sequence ID" value="SMB92394.1"/>
    <property type="molecule type" value="Genomic_DNA"/>
</dbReference>
<feature type="transmembrane region" description="Helical" evidence="6">
    <location>
        <begin position="340"/>
        <end position="359"/>
    </location>
</feature>
<dbReference type="PANTHER" id="PTHR42770">
    <property type="entry name" value="AMINO ACID TRANSPORTER-RELATED"/>
    <property type="match status" value="1"/>
</dbReference>
<evidence type="ECO:0000256" key="6">
    <source>
        <dbReference type="SAM" id="Phobius"/>
    </source>
</evidence>
<dbReference type="Gene3D" id="1.20.1740.10">
    <property type="entry name" value="Amino acid/polyamine transporter I"/>
    <property type="match status" value="1"/>
</dbReference>
<feature type="transmembrane region" description="Helical" evidence="6">
    <location>
        <begin position="219"/>
        <end position="242"/>
    </location>
</feature>
<proteinExistence type="predicted"/>
<dbReference type="PIRSF" id="PIRSF006060">
    <property type="entry name" value="AA_transporter"/>
    <property type="match status" value="1"/>
</dbReference>
<reference evidence="8" key="1">
    <citation type="submission" date="2017-04" db="EMBL/GenBank/DDBJ databases">
        <authorList>
            <person name="Varghese N."/>
            <person name="Submissions S."/>
        </authorList>
    </citation>
    <scope>NUCLEOTIDE SEQUENCE [LARGE SCALE GENOMIC DNA]</scope>
    <source>
        <strain evidence="8">DSM 20463</strain>
    </source>
</reference>
<dbReference type="GO" id="GO:0005886">
    <property type="term" value="C:plasma membrane"/>
    <property type="evidence" value="ECO:0007669"/>
    <property type="project" value="UniProtKB-SubCell"/>
</dbReference>
<evidence type="ECO:0000256" key="4">
    <source>
        <dbReference type="ARBA" id="ARBA00022989"/>
    </source>
</evidence>
<keyword evidence="3 6" id="KW-0812">Transmembrane</keyword>
<feature type="transmembrane region" description="Helical" evidence="6">
    <location>
        <begin position="380"/>
        <end position="401"/>
    </location>
</feature>
<sequence>MEVELKRVLGFWDLMGITMSQIIGAGILTYTGVAIGMTGRSVSVAYIIAAILTLITSSPIVIANGTLHFEGGQYSQVTELVSKRAGGFFIFIFIASNMSLSLYALSFGDYFISFFGFGDKRVVACTVLTVFYIINMLGIDKVSKIQRWIVFTLLASFSIFIYRGIGHVDPNYFNDKFLTGGLKGLLQAAALLNFAVVGGANIANLSRECKNPTRDLPRVIVICTVFVGFLYAAIAVVASGVLDVELVANKPMTDVARVILSKYEFIYFCVGGALIALISPLNGQFAWATKPIRQAAIEGWLPKHLAILNPNTRTPNRLLTILYLVGIVPIIFNLDMAELGASIVAVYQLNALLIIYSLIGLMNRRPLEFANSPYKFSRRGIYFLTSIAGILGLIQVGLLFMALNRSMMILTCLIVIGAILFGKYKKIDE</sequence>
<dbReference type="Pfam" id="PF13520">
    <property type="entry name" value="AA_permease_2"/>
    <property type="match status" value="1"/>
</dbReference>
<protein>
    <submittedName>
        <fullName evidence="7">Amino acid/polyamine/organocation transporter, APC superfamily</fullName>
    </submittedName>
</protein>
<dbReference type="OrthoDB" id="3181223at2"/>
<name>A0A1W1VHG5_PEPAS</name>
<keyword evidence="5 6" id="KW-0472">Membrane</keyword>
<comment type="subcellular location">
    <subcellularLocation>
        <location evidence="1">Cell membrane</location>
        <topology evidence="1">Multi-pass membrane protein</topology>
    </subcellularLocation>
</comment>
<evidence type="ECO:0000256" key="3">
    <source>
        <dbReference type="ARBA" id="ARBA00022692"/>
    </source>
</evidence>
<accession>A0A1W1VHG5</accession>
<keyword evidence="4 6" id="KW-1133">Transmembrane helix</keyword>